<name>A0A4Y8QB30_9BACL</name>
<dbReference type="Pfam" id="PF00440">
    <property type="entry name" value="TetR_N"/>
    <property type="match status" value="1"/>
</dbReference>
<keyword evidence="3" id="KW-0804">Transcription</keyword>
<dbReference type="PANTHER" id="PTHR30055:SF234">
    <property type="entry name" value="HTH-TYPE TRANSCRIPTIONAL REGULATOR BETI"/>
    <property type="match status" value="1"/>
</dbReference>
<keyword evidence="1" id="KW-0805">Transcription regulation</keyword>
<evidence type="ECO:0000313" key="7">
    <source>
        <dbReference type="Proteomes" id="UP000298246"/>
    </source>
</evidence>
<accession>A0A4Y8QB30</accession>
<evidence type="ECO:0000256" key="4">
    <source>
        <dbReference type="PROSITE-ProRule" id="PRU00335"/>
    </source>
</evidence>
<proteinExistence type="predicted"/>
<dbReference type="PRINTS" id="PR00455">
    <property type="entry name" value="HTHTETR"/>
</dbReference>
<dbReference type="SUPFAM" id="SSF48498">
    <property type="entry name" value="Tetracyclin repressor-like, C-terminal domain"/>
    <property type="match status" value="1"/>
</dbReference>
<evidence type="ECO:0000256" key="1">
    <source>
        <dbReference type="ARBA" id="ARBA00023015"/>
    </source>
</evidence>
<dbReference type="InterPro" id="IPR036271">
    <property type="entry name" value="Tet_transcr_reg_TetR-rel_C_sf"/>
</dbReference>
<comment type="caution">
    <text evidence="6">The sequence shown here is derived from an EMBL/GenBank/DDBJ whole genome shotgun (WGS) entry which is preliminary data.</text>
</comment>
<dbReference type="AlphaFoldDB" id="A0A4Y8QB30"/>
<sequence length="199" mass="22318">MELLDKKERILRAAEHLFTLYGIKSTTVEQIAKQAQVGKGTVYLIFADKETLFGEVLQRNWESFSEETVAGLDDSLGFLATIDYWLTRMTLHRAQDPLFHKVYTEFLDFGTPEIGQGIKRLQLLAVCRIEELVERGAAAGELPPGIAPRMLAFMLVKSYAAFSYEWPKEFGPIGPAEVRQLLDDLLGVYSQSGKGAMNP</sequence>
<dbReference type="EMBL" id="MYFO01000002">
    <property type="protein sequence ID" value="TFE91459.1"/>
    <property type="molecule type" value="Genomic_DNA"/>
</dbReference>
<dbReference type="RefSeq" id="WP_134749485.1">
    <property type="nucleotide sequence ID" value="NZ_MYFO02000004.1"/>
</dbReference>
<dbReference type="InterPro" id="IPR050109">
    <property type="entry name" value="HTH-type_TetR-like_transc_reg"/>
</dbReference>
<dbReference type="InterPro" id="IPR001647">
    <property type="entry name" value="HTH_TetR"/>
</dbReference>
<dbReference type="PROSITE" id="PS50977">
    <property type="entry name" value="HTH_TETR_2"/>
    <property type="match status" value="1"/>
</dbReference>
<evidence type="ECO:0000259" key="5">
    <source>
        <dbReference type="PROSITE" id="PS50977"/>
    </source>
</evidence>
<dbReference type="SUPFAM" id="SSF46689">
    <property type="entry name" value="Homeodomain-like"/>
    <property type="match status" value="1"/>
</dbReference>
<reference evidence="6 7" key="1">
    <citation type="submission" date="2017-03" db="EMBL/GenBank/DDBJ databases">
        <title>Isolation of Levoglucosan Utilizing Bacteria.</title>
        <authorList>
            <person name="Arya A.S."/>
        </authorList>
    </citation>
    <scope>NUCLEOTIDE SEQUENCE [LARGE SCALE GENOMIC DNA]</scope>
    <source>
        <strain evidence="6 7">MEC069</strain>
    </source>
</reference>
<keyword evidence="2 4" id="KW-0238">DNA-binding</keyword>
<feature type="domain" description="HTH tetR-type" evidence="5">
    <location>
        <begin position="4"/>
        <end position="64"/>
    </location>
</feature>
<feature type="DNA-binding region" description="H-T-H motif" evidence="4">
    <location>
        <begin position="27"/>
        <end position="46"/>
    </location>
</feature>
<evidence type="ECO:0000313" key="6">
    <source>
        <dbReference type="EMBL" id="TFE91459.1"/>
    </source>
</evidence>
<dbReference type="Gene3D" id="1.10.357.10">
    <property type="entry name" value="Tetracycline Repressor, domain 2"/>
    <property type="match status" value="1"/>
</dbReference>
<dbReference type="PANTHER" id="PTHR30055">
    <property type="entry name" value="HTH-TYPE TRANSCRIPTIONAL REGULATOR RUTR"/>
    <property type="match status" value="1"/>
</dbReference>
<dbReference type="GO" id="GO:0003700">
    <property type="term" value="F:DNA-binding transcription factor activity"/>
    <property type="evidence" value="ECO:0007669"/>
    <property type="project" value="TreeGrafter"/>
</dbReference>
<keyword evidence="7" id="KW-1185">Reference proteome</keyword>
<evidence type="ECO:0000256" key="3">
    <source>
        <dbReference type="ARBA" id="ARBA00023163"/>
    </source>
</evidence>
<gene>
    <name evidence="6" type="ORF">B5M42_02750</name>
</gene>
<dbReference type="OrthoDB" id="9812484at2"/>
<evidence type="ECO:0000256" key="2">
    <source>
        <dbReference type="ARBA" id="ARBA00023125"/>
    </source>
</evidence>
<dbReference type="GO" id="GO:0000976">
    <property type="term" value="F:transcription cis-regulatory region binding"/>
    <property type="evidence" value="ECO:0007669"/>
    <property type="project" value="TreeGrafter"/>
</dbReference>
<organism evidence="6 7">
    <name type="scientific">Paenibacillus athensensis</name>
    <dbReference type="NCBI Taxonomy" id="1967502"/>
    <lineage>
        <taxon>Bacteria</taxon>
        <taxon>Bacillati</taxon>
        <taxon>Bacillota</taxon>
        <taxon>Bacilli</taxon>
        <taxon>Bacillales</taxon>
        <taxon>Paenibacillaceae</taxon>
        <taxon>Paenibacillus</taxon>
    </lineage>
</organism>
<protein>
    <recommendedName>
        <fullName evidence="5">HTH tetR-type domain-containing protein</fullName>
    </recommendedName>
</protein>
<dbReference type="InterPro" id="IPR009057">
    <property type="entry name" value="Homeodomain-like_sf"/>
</dbReference>
<dbReference type="Proteomes" id="UP000298246">
    <property type="component" value="Unassembled WGS sequence"/>
</dbReference>